<keyword evidence="3" id="KW-1185">Reference proteome</keyword>
<proteinExistence type="predicted"/>
<protein>
    <submittedName>
        <fullName evidence="2">Uncharacterized protein</fullName>
    </submittedName>
</protein>
<sequence>MPSGATPRPCWAHRARCSMGHKPQAVGQAGVRPEAALNVAISKCGRARQWSAALTLFRAASEARARVDTVLYNVAIAACGKGGQWPEALLLLGEIADGTLEPDVISTTPGLAPARRVGSGGRRCSC</sequence>
<name>A0ABN9UL01_9DINO</name>
<feature type="repeat" description="PPR" evidence="1">
    <location>
        <begin position="68"/>
        <end position="102"/>
    </location>
</feature>
<comment type="caution">
    <text evidence="2">The sequence shown here is derived from an EMBL/GenBank/DDBJ whole genome shotgun (WGS) entry which is preliminary data.</text>
</comment>
<accession>A0ABN9UL01</accession>
<gene>
    <name evidence="2" type="ORF">PCOR1329_LOCUS49472</name>
</gene>
<evidence type="ECO:0000256" key="1">
    <source>
        <dbReference type="PROSITE-ProRule" id="PRU00708"/>
    </source>
</evidence>
<dbReference type="Gene3D" id="1.25.40.10">
    <property type="entry name" value="Tetratricopeptide repeat domain"/>
    <property type="match status" value="1"/>
</dbReference>
<dbReference type="InterPro" id="IPR002885">
    <property type="entry name" value="PPR_rpt"/>
</dbReference>
<reference evidence="2" key="1">
    <citation type="submission" date="2023-10" db="EMBL/GenBank/DDBJ databases">
        <authorList>
            <person name="Chen Y."/>
            <person name="Shah S."/>
            <person name="Dougan E. K."/>
            <person name="Thang M."/>
            <person name="Chan C."/>
        </authorList>
    </citation>
    <scope>NUCLEOTIDE SEQUENCE [LARGE SCALE GENOMIC DNA]</scope>
</reference>
<evidence type="ECO:0000313" key="2">
    <source>
        <dbReference type="EMBL" id="CAK0860531.1"/>
    </source>
</evidence>
<dbReference type="Proteomes" id="UP001189429">
    <property type="component" value="Unassembled WGS sequence"/>
</dbReference>
<organism evidence="2 3">
    <name type="scientific">Prorocentrum cordatum</name>
    <dbReference type="NCBI Taxonomy" id="2364126"/>
    <lineage>
        <taxon>Eukaryota</taxon>
        <taxon>Sar</taxon>
        <taxon>Alveolata</taxon>
        <taxon>Dinophyceae</taxon>
        <taxon>Prorocentrales</taxon>
        <taxon>Prorocentraceae</taxon>
        <taxon>Prorocentrum</taxon>
    </lineage>
</organism>
<dbReference type="PROSITE" id="PS51375">
    <property type="entry name" value="PPR"/>
    <property type="match status" value="1"/>
</dbReference>
<dbReference type="EMBL" id="CAUYUJ010015988">
    <property type="protein sequence ID" value="CAK0860531.1"/>
    <property type="molecule type" value="Genomic_DNA"/>
</dbReference>
<dbReference type="InterPro" id="IPR011990">
    <property type="entry name" value="TPR-like_helical_dom_sf"/>
</dbReference>
<evidence type="ECO:0000313" key="3">
    <source>
        <dbReference type="Proteomes" id="UP001189429"/>
    </source>
</evidence>
<dbReference type="Pfam" id="PF01535">
    <property type="entry name" value="PPR"/>
    <property type="match status" value="1"/>
</dbReference>